<organism evidence="8 9">
    <name type="scientific">Discina gigas</name>
    <dbReference type="NCBI Taxonomy" id="1032678"/>
    <lineage>
        <taxon>Eukaryota</taxon>
        <taxon>Fungi</taxon>
        <taxon>Dikarya</taxon>
        <taxon>Ascomycota</taxon>
        <taxon>Pezizomycotina</taxon>
        <taxon>Pezizomycetes</taxon>
        <taxon>Pezizales</taxon>
        <taxon>Discinaceae</taxon>
        <taxon>Discina</taxon>
    </lineage>
</organism>
<feature type="transmembrane region" description="Helical" evidence="6">
    <location>
        <begin position="109"/>
        <end position="128"/>
    </location>
</feature>
<evidence type="ECO:0000313" key="8">
    <source>
        <dbReference type="EMBL" id="KAL0635584.1"/>
    </source>
</evidence>
<comment type="subcellular location">
    <subcellularLocation>
        <location evidence="1">Membrane</location>
        <topology evidence="1">Multi-pass membrane protein</topology>
    </subcellularLocation>
</comment>
<dbReference type="SUPFAM" id="SSF103473">
    <property type="entry name" value="MFS general substrate transporter"/>
    <property type="match status" value="1"/>
</dbReference>
<accession>A0ABR3GI38</accession>
<evidence type="ECO:0000256" key="6">
    <source>
        <dbReference type="SAM" id="Phobius"/>
    </source>
</evidence>
<reference evidence="8 9" key="1">
    <citation type="submission" date="2024-02" db="EMBL/GenBank/DDBJ databases">
        <title>Discinaceae phylogenomics.</title>
        <authorList>
            <person name="Dirks A.C."/>
            <person name="James T.Y."/>
        </authorList>
    </citation>
    <scope>NUCLEOTIDE SEQUENCE [LARGE SCALE GENOMIC DNA]</scope>
    <source>
        <strain evidence="8 9">ACD0624</strain>
    </source>
</reference>
<gene>
    <name evidence="8" type="ORF">Q9L58_005515</name>
</gene>
<evidence type="ECO:0000256" key="2">
    <source>
        <dbReference type="ARBA" id="ARBA00022692"/>
    </source>
</evidence>
<keyword evidence="3 6" id="KW-1133">Transmembrane helix</keyword>
<dbReference type="PROSITE" id="PS50850">
    <property type="entry name" value="MFS"/>
    <property type="match status" value="1"/>
</dbReference>
<dbReference type="Proteomes" id="UP001447188">
    <property type="component" value="Unassembled WGS sequence"/>
</dbReference>
<dbReference type="PANTHER" id="PTHR23501">
    <property type="entry name" value="MAJOR FACILITATOR SUPERFAMILY"/>
    <property type="match status" value="1"/>
</dbReference>
<feature type="region of interest" description="Disordered" evidence="5">
    <location>
        <begin position="1"/>
        <end position="22"/>
    </location>
</feature>
<evidence type="ECO:0000313" key="9">
    <source>
        <dbReference type="Proteomes" id="UP001447188"/>
    </source>
</evidence>
<evidence type="ECO:0000256" key="3">
    <source>
        <dbReference type="ARBA" id="ARBA00022989"/>
    </source>
</evidence>
<comment type="caution">
    <text evidence="8">The sequence shown here is derived from an EMBL/GenBank/DDBJ whole genome shotgun (WGS) entry which is preliminary data.</text>
</comment>
<dbReference type="InterPro" id="IPR011701">
    <property type="entry name" value="MFS"/>
</dbReference>
<evidence type="ECO:0000256" key="5">
    <source>
        <dbReference type="SAM" id="MobiDB-lite"/>
    </source>
</evidence>
<sequence>MKPDDLERLEPQNHHEYDTTRRPVSVVTQAGVQRAEAVAMTWTKQSLYVAYAGIFLMAFCTSLDIQVTSLLAYNATSAFSSHSLLATVGVIGSVLNAVVQPPMAKVADVFGRTEAFTISMILYILGYVQQAASQNIRTYASAQIFYAAGSTGLRILQQIFIADTSDLLNRALLSSLPDTPFLVTVWIGPKIAGELGAGPWRWGYGMWHVFFLLPRSNFF</sequence>
<evidence type="ECO:0000256" key="1">
    <source>
        <dbReference type="ARBA" id="ARBA00004141"/>
    </source>
</evidence>
<dbReference type="Gene3D" id="1.20.1250.20">
    <property type="entry name" value="MFS general substrate transporter like domains"/>
    <property type="match status" value="1"/>
</dbReference>
<dbReference type="Pfam" id="PF07690">
    <property type="entry name" value="MFS_1"/>
    <property type="match status" value="1"/>
</dbReference>
<keyword evidence="4 6" id="KW-0472">Membrane</keyword>
<feature type="domain" description="Major facilitator superfamily (MFS) profile" evidence="7">
    <location>
        <begin position="46"/>
        <end position="219"/>
    </location>
</feature>
<dbReference type="EMBL" id="JBBBZM010000067">
    <property type="protein sequence ID" value="KAL0635584.1"/>
    <property type="molecule type" value="Genomic_DNA"/>
</dbReference>
<dbReference type="PANTHER" id="PTHR23501:SF87">
    <property type="entry name" value="SIDEROPHORE IRON TRANSPORTER 2"/>
    <property type="match status" value="1"/>
</dbReference>
<feature type="compositionally biased region" description="Basic and acidic residues" evidence="5">
    <location>
        <begin position="1"/>
        <end position="21"/>
    </location>
</feature>
<name>A0ABR3GI38_9PEZI</name>
<keyword evidence="9" id="KW-1185">Reference proteome</keyword>
<feature type="transmembrane region" description="Helical" evidence="6">
    <location>
        <begin position="48"/>
        <end position="72"/>
    </location>
</feature>
<evidence type="ECO:0000259" key="7">
    <source>
        <dbReference type="PROSITE" id="PS50850"/>
    </source>
</evidence>
<proteinExistence type="predicted"/>
<dbReference type="InterPro" id="IPR036259">
    <property type="entry name" value="MFS_trans_sf"/>
</dbReference>
<evidence type="ECO:0000256" key="4">
    <source>
        <dbReference type="ARBA" id="ARBA00023136"/>
    </source>
</evidence>
<protein>
    <recommendedName>
        <fullName evidence="7">Major facilitator superfamily (MFS) profile domain-containing protein</fullName>
    </recommendedName>
</protein>
<dbReference type="InterPro" id="IPR020846">
    <property type="entry name" value="MFS_dom"/>
</dbReference>
<feature type="transmembrane region" description="Helical" evidence="6">
    <location>
        <begin position="84"/>
        <end position="103"/>
    </location>
</feature>
<keyword evidence="2 6" id="KW-0812">Transmembrane</keyword>